<name>A0A4U6U7D8_SETVI</name>
<evidence type="ECO:0000313" key="2">
    <source>
        <dbReference type="EMBL" id="TKW10445.1"/>
    </source>
</evidence>
<gene>
    <name evidence="2" type="ORF">SEVIR_6G165050v2</name>
</gene>
<reference evidence="2" key="1">
    <citation type="submission" date="2019-03" db="EMBL/GenBank/DDBJ databases">
        <title>WGS assembly of Setaria viridis.</title>
        <authorList>
            <person name="Huang P."/>
            <person name="Jenkins J."/>
            <person name="Grimwood J."/>
            <person name="Barry K."/>
            <person name="Healey A."/>
            <person name="Mamidi S."/>
            <person name="Sreedasyam A."/>
            <person name="Shu S."/>
            <person name="Feldman M."/>
            <person name="Wu J."/>
            <person name="Yu Y."/>
            <person name="Chen C."/>
            <person name="Johnson J."/>
            <person name="Rokhsar D."/>
            <person name="Baxter I."/>
            <person name="Schmutz J."/>
            <person name="Brutnell T."/>
            <person name="Kellogg E."/>
        </authorList>
    </citation>
    <scope>NUCLEOTIDE SEQUENCE [LARGE SCALE GENOMIC DNA]</scope>
</reference>
<evidence type="ECO:0008006" key="4">
    <source>
        <dbReference type="Google" id="ProtNLM"/>
    </source>
</evidence>
<dbReference type="Proteomes" id="UP000298652">
    <property type="component" value="Chromosome 6"/>
</dbReference>
<feature type="signal peptide" evidence="1">
    <location>
        <begin position="1"/>
        <end position="16"/>
    </location>
</feature>
<sequence>MGAGLLLFVLAECCFIDRRYHVHSHAPVIFGLRGCTSEESFLTVKKHRANDWQGSSVFLHCNCYSLMDGLFEF</sequence>
<evidence type="ECO:0000313" key="3">
    <source>
        <dbReference type="Proteomes" id="UP000298652"/>
    </source>
</evidence>
<dbReference type="Gramene" id="TKW10445">
    <property type="protein sequence ID" value="TKW10445"/>
    <property type="gene ID" value="SEVIR_6G165050v2"/>
</dbReference>
<keyword evidence="1" id="KW-0732">Signal</keyword>
<evidence type="ECO:0000256" key="1">
    <source>
        <dbReference type="SAM" id="SignalP"/>
    </source>
</evidence>
<protein>
    <recommendedName>
        <fullName evidence="4">Secreted protein</fullName>
    </recommendedName>
</protein>
<feature type="chain" id="PRO_5020616497" description="Secreted protein" evidence="1">
    <location>
        <begin position="17"/>
        <end position="73"/>
    </location>
</feature>
<proteinExistence type="predicted"/>
<dbReference type="AlphaFoldDB" id="A0A4U6U7D8"/>
<dbReference type="EMBL" id="CM016557">
    <property type="protein sequence ID" value="TKW10445.1"/>
    <property type="molecule type" value="Genomic_DNA"/>
</dbReference>
<keyword evidence="3" id="KW-1185">Reference proteome</keyword>
<accession>A0A4U6U7D8</accession>
<organism evidence="2 3">
    <name type="scientific">Setaria viridis</name>
    <name type="common">Green bristlegrass</name>
    <name type="synonym">Setaria italica subsp. viridis</name>
    <dbReference type="NCBI Taxonomy" id="4556"/>
    <lineage>
        <taxon>Eukaryota</taxon>
        <taxon>Viridiplantae</taxon>
        <taxon>Streptophyta</taxon>
        <taxon>Embryophyta</taxon>
        <taxon>Tracheophyta</taxon>
        <taxon>Spermatophyta</taxon>
        <taxon>Magnoliopsida</taxon>
        <taxon>Liliopsida</taxon>
        <taxon>Poales</taxon>
        <taxon>Poaceae</taxon>
        <taxon>PACMAD clade</taxon>
        <taxon>Panicoideae</taxon>
        <taxon>Panicodae</taxon>
        <taxon>Paniceae</taxon>
        <taxon>Cenchrinae</taxon>
        <taxon>Setaria</taxon>
    </lineage>
</organism>